<evidence type="ECO:0000313" key="3">
    <source>
        <dbReference type="Proteomes" id="UP000811492"/>
    </source>
</evidence>
<feature type="region of interest" description="Disordered" evidence="1">
    <location>
        <begin position="90"/>
        <end position="115"/>
    </location>
</feature>
<organism evidence="2 3">
    <name type="scientific">Leucobacter manosquensis</name>
    <dbReference type="NCBI Taxonomy" id="2810611"/>
    <lineage>
        <taxon>Bacteria</taxon>
        <taxon>Bacillati</taxon>
        <taxon>Actinomycetota</taxon>
        <taxon>Actinomycetes</taxon>
        <taxon>Micrococcales</taxon>
        <taxon>Microbacteriaceae</taxon>
        <taxon>Leucobacter</taxon>
    </lineage>
</organism>
<sequence>MKTDHEDKRTFSTLAEMFQARNTPAANRDFIAHAFDDVEVIEIVETRSYVKVVRGHGADLRIYRSIICGYSTEKEALQLSGAPHAVLSKSRPGSWSVELPERAGNGGAVRAGAREKKPSWMRTPCPKCRYLMNEQRECTNCA</sequence>
<name>A0ABS5M6E1_9MICO</name>
<keyword evidence="3" id="KW-1185">Reference proteome</keyword>
<gene>
    <name evidence="2" type="ORF">JSQ98_10150</name>
</gene>
<dbReference type="EMBL" id="JAFEVO010000001">
    <property type="protein sequence ID" value="MBS3182546.1"/>
    <property type="molecule type" value="Genomic_DNA"/>
</dbReference>
<evidence type="ECO:0000256" key="1">
    <source>
        <dbReference type="SAM" id="MobiDB-lite"/>
    </source>
</evidence>
<accession>A0ABS5M6E1</accession>
<proteinExistence type="predicted"/>
<comment type="caution">
    <text evidence="2">The sequence shown here is derived from an EMBL/GenBank/DDBJ whole genome shotgun (WGS) entry which is preliminary data.</text>
</comment>
<dbReference type="Proteomes" id="UP000811492">
    <property type="component" value="Unassembled WGS sequence"/>
</dbReference>
<protein>
    <submittedName>
        <fullName evidence="2">Uncharacterized protein</fullName>
    </submittedName>
</protein>
<reference evidence="2 3" key="1">
    <citation type="submission" date="2021-02" db="EMBL/GenBank/DDBJ databases">
        <title>Draft genome and description of Leucobacter sp nov strain Marseille-Q4368.</title>
        <authorList>
            <person name="Boxberger M."/>
            <person name="La Scola B."/>
        </authorList>
    </citation>
    <scope>NUCLEOTIDE SEQUENCE [LARGE SCALE GENOMIC DNA]</scope>
    <source>
        <strain evidence="2 3">Marseille-Q4368</strain>
    </source>
</reference>
<evidence type="ECO:0000313" key="2">
    <source>
        <dbReference type="EMBL" id="MBS3182546.1"/>
    </source>
</evidence>
<dbReference type="RefSeq" id="WP_090145548.1">
    <property type="nucleotide sequence ID" value="NZ_JAFEVO010000001.1"/>
</dbReference>